<evidence type="ECO:0000256" key="1">
    <source>
        <dbReference type="ARBA" id="ARBA00004236"/>
    </source>
</evidence>
<evidence type="ECO:0000256" key="5">
    <source>
        <dbReference type="SAM" id="SignalP"/>
    </source>
</evidence>
<reference evidence="6 7" key="1">
    <citation type="submission" date="2019-04" db="EMBL/GenBank/DDBJ databases">
        <authorList>
            <person name="Feng G."/>
            <person name="Zhang J."/>
            <person name="Zhu H."/>
        </authorList>
    </citation>
    <scope>NUCLEOTIDE SEQUENCE [LARGE SCALE GENOMIC DNA]</scope>
    <source>
        <strain evidence="6 7">JCM 17223</strain>
    </source>
</reference>
<keyword evidence="5" id="KW-0732">Signal</keyword>
<dbReference type="RefSeq" id="WP_135499032.1">
    <property type="nucleotide sequence ID" value="NZ_SRLD01000039.1"/>
</dbReference>
<comment type="subcellular location">
    <subcellularLocation>
        <location evidence="1">Cell membrane</location>
    </subcellularLocation>
</comment>
<evidence type="ECO:0000256" key="2">
    <source>
        <dbReference type="ARBA" id="ARBA00009852"/>
    </source>
</evidence>
<sequence length="287" mass="30848">MKILLACLAATLLASATASAQSAPAALRSYDWQQPTATFTLPKELREVSGIAFLANQRVGCVEDQTGTIYIYNLATKRVESKLVFGKQGDYEDIVRLQSGWLVLRSDGTLFKHSDQGSTTSYATGLTVANNPEGLAYDQQSGTVLVACKGSAGVGQPDQKRALYRLDAKTFRAETKPAYVLDVAELIALDRRQGKGTTINKFAPSAVAIHPLSRHLFVLAASGNALVELDEQGTALSVQKLPRKLFPQPEGLTFAPNGDLYISSEMGDNGKSGMIQFFRASTIAANK</sequence>
<evidence type="ECO:0000256" key="4">
    <source>
        <dbReference type="ARBA" id="ARBA00023136"/>
    </source>
</evidence>
<dbReference type="SUPFAM" id="SSF101898">
    <property type="entry name" value="NHL repeat"/>
    <property type="match status" value="1"/>
</dbReference>
<proteinExistence type="inferred from homology"/>
<evidence type="ECO:0000313" key="6">
    <source>
        <dbReference type="EMBL" id="TGE14229.1"/>
    </source>
</evidence>
<evidence type="ECO:0008006" key="8">
    <source>
        <dbReference type="Google" id="ProtNLM"/>
    </source>
</evidence>
<keyword evidence="3" id="KW-1003">Cell membrane</keyword>
<dbReference type="Proteomes" id="UP000297739">
    <property type="component" value="Unassembled WGS sequence"/>
</dbReference>
<organism evidence="6 7">
    <name type="scientific">Hymenobacter elongatus</name>
    <dbReference type="NCBI Taxonomy" id="877208"/>
    <lineage>
        <taxon>Bacteria</taxon>
        <taxon>Pseudomonadati</taxon>
        <taxon>Bacteroidota</taxon>
        <taxon>Cytophagia</taxon>
        <taxon>Cytophagales</taxon>
        <taxon>Hymenobacteraceae</taxon>
        <taxon>Hymenobacter</taxon>
    </lineage>
</organism>
<keyword evidence="7" id="KW-1185">Reference proteome</keyword>
<gene>
    <name evidence="6" type="ORF">E5J99_17075</name>
</gene>
<feature type="signal peptide" evidence="5">
    <location>
        <begin position="1"/>
        <end position="20"/>
    </location>
</feature>
<evidence type="ECO:0000256" key="3">
    <source>
        <dbReference type="ARBA" id="ARBA00022475"/>
    </source>
</evidence>
<feature type="chain" id="PRO_5021239789" description="SMP-30/Gluconolactonase/LRE-like region domain-containing protein" evidence="5">
    <location>
        <begin position="21"/>
        <end position="287"/>
    </location>
</feature>
<dbReference type="AlphaFoldDB" id="A0A4Z0PJM7"/>
<keyword evidence="4" id="KW-0472">Membrane</keyword>
<dbReference type="Pfam" id="PF06977">
    <property type="entry name" value="SdiA-regulated"/>
    <property type="match status" value="1"/>
</dbReference>
<evidence type="ECO:0000313" key="7">
    <source>
        <dbReference type="Proteomes" id="UP000297739"/>
    </source>
</evidence>
<dbReference type="EMBL" id="SRLD01000039">
    <property type="protein sequence ID" value="TGE14229.1"/>
    <property type="molecule type" value="Genomic_DNA"/>
</dbReference>
<dbReference type="Gene3D" id="2.120.10.30">
    <property type="entry name" value="TolB, C-terminal domain"/>
    <property type="match status" value="1"/>
</dbReference>
<dbReference type="InterPro" id="IPR011042">
    <property type="entry name" value="6-blade_b-propeller_TolB-like"/>
</dbReference>
<dbReference type="GO" id="GO:0005886">
    <property type="term" value="C:plasma membrane"/>
    <property type="evidence" value="ECO:0007669"/>
    <property type="project" value="UniProtKB-SubCell"/>
</dbReference>
<comment type="similarity">
    <text evidence="2">Belongs to the YjiK family.</text>
</comment>
<dbReference type="OrthoDB" id="5292493at2"/>
<dbReference type="InterPro" id="IPR009722">
    <property type="entry name" value="YjiK/CarP"/>
</dbReference>
<protein>
    <recommendedName>
        <fullName evidence="8">SMP-30/Gluconolactonase/LRE-like region domain-containing protein</fullName>
    </recommendedName>
</protein>
<comment type="caution">
    <text evidence="6">The sequence shown here is derived from an EMBL/GenBank/DDBJ whole genome shotgun (WGS) entry which is preliminary data.</text>
</comment>
<name>A0A4Z0PJM7_9BACT</name>
<accession>A0A4Z0PJM7</accession>